<dbReference type="PROSITE" id="PS00633">
    <property type="entry name" value="BROMODOMAIN_1"/>
    <property type="match status" value="1"/>
</dbReference>
<keyword evidence="8" id="KW-0539">Nucleus</keyword>
<comment type="similarity">
    <text evidence="2">Belongs to the SNF2/RAD54 helicase family.</text>
</comment>
<dbReference type="FunFam" id="1.20.920.10:FF:000004">
    <property type="entry name" value="probable global transcription activator SNF2L2 isoform X1"/>
    <property type="match status" value="1"/>
</dbReference>
<dbReference type="GO" id="GO:0006355">
    <property type="term" value="P:regulation of DNA-templated transcription"/>
    <property type="evidence" value="ECO:0007669"/>
    <property type="project" value="InterPro"/>
</dbReference>
<dbReference type="InterPro" id="IPR014978">
    <property type="entry name" value="Gln-Leu-Gln_QLQ"/>
</dbReference>
<dbReference type="SMART" id="SM00573">
    <property type="entry name" value="HSA"/>
    <property type="match status" value="1"/>
</dbReference>
<comment type="subcellular location">
    <subcellularLocation>
        <location evidence="1">Nucleus</location>
    </subcellularLocation>
</comment>
<evidence type="ECO:0000259" key="11">
    <source>
        <dbReference type="PROSITE" id="PS50014"/>
    </source>
</evidence>
<feature type="region of interest" description="Disordered" evidence="10">
    <location>
        <begin position="426"/>
        <end position="463"/>
    </location>
</feature>
<dbReference type="FunFam" id="1.20.5.170:FF:000089">
    <property type="entry name" value="Putative global transcription activator SNF2L2"/>
    <property type="match status" value="1"/>
</dbReference>
<feature type="domain" description="Bromo" evidence="11">
    <location>
        <begin position="1048"/>
        <end position="1118"/>
    </location>
</feature>
<dbReference type="SUPFAM" id="SSF160481">
    <property type="entry name" value="BRK domain-like"/>
    <property type="match status" value="1"/>
</dbReference>
<evidence type="ECO:0000259" key="12">
    <source>
        <dbReference type="PROSITE" id="PS51192"/>
    </source>
</evidence>
<organism evidence="15 16">
    <name type="scientific">Astyanax mexicanus</name>
    <name type="common">Blind cave fish</name>
    <name type="synonym">Astyanax fasciatus mexicanus</name>
    <dbReference type="NCBI Taxonomy" id="7994"/>
    <lineage>
        <taxon>Eukaryota</taxon>
        <taxon>Metazoa</taxon>
        <taxon>Chordata</taxon>
        <taxon>Craniata</taxon>
        <taxon>Vertebrata</taxon>
        <taxon>Euteleostomi</taxon>
        <taxon>Actinopterygii</taxon>
        <taxon>Neopterygii</taxon>
        <taxon>Teleostei</taxon>
        <taxon>Ostariophysi</taxon>
        <taxon>Characiformes</taxon>
        <taxon>Characoidei</taxon>
        <taxon>Acestrorhamphidae</taxon>
        <taxon>Acestrorhamphinae</taxon>
        <taxon>Astyanax</taxon>
    </lineage>
</organism>
<dbReference type="PROSITE" id="PS51666">
    <property type="entry name" value="QLQ"/>
    <property type="match status" value="1"/>
</dbReference>
<keyword evidence="3" id="KW-0378">Hydrolase</keyword>
<evidence type="ECO:0000256" key="3">
    <source>
        <dbReference type="ARBA" id="ARBA00022801"/>
    </source>
</evidence>
<proteinExistence type="inferred from homology"/>
<evidence type="ECO:0000259" key="14">
    <source>
        <dbReference type="PROSITE" id="PS51666"/>
    </source>
</evidence>
<feature type="compositionally biased region" description="Basic and acidic residues" evidence="10">
    <location>
        <begin position="1000"/>
        <end position="1010"/>
    </location>
</feature>
<dbReference type="InterPro" id="IPR029295">
    <property type="entry name" value="SnAC"/>
</dbReference>
<dbReference type="InterPro" id="IPR014001">
    <property type="entry name" value="Helicase_ATP-bd"/>
</dbReference>
<accession>A0A8B9L1E5</accession>
<dbReference type="CDD" id="cd17996">
    <property type="entry name" value="DEXHc_SMARCA2_SMARCA4"/>
    <property type="match status" value="1"/>
</dbReference>
<dbReference type="Pfam" id="PF00439">
    <property type="entry name" value="Bromodomain"/>
    <property type="match status" value="1"/>
</dbReference>
<evidence type="ECO:0000256" key="6">
    <source>
        <dbReference type="ARBA" id="ARBA00023159"/>
    </source>
</evidence>
<dbReference type="GO" id="GO:0005654">
    <property type="term" value="C:nucleoplasm"/>
    <property type="evidence" value="ECO:0007669"/>
    <property type="project" value="UniProtKB-ARBA"/>
</dbReference>
<evidence type="ECO:0000256" key="8">
    <source>
        <dbReference type="ARBA" id="ARBA00023242"/>
    </source>
</evidence>
<dbReference type="Pfam" id="PF07533">
    <property type="entry name" value="BRK"/>
    <property type="match status" value="1"/>
</dbReference>
<dbReference type="InterPro" id="IPR027417">
    <property type="entry name" value="P-loop_NTPase"/>
</dbReference>
<dbReference type="Gene3D" id="3.40.50.10810">
    <property type="entry name" value="Tandem AAA-ATPase domain"/>
    <property type="match status" value="1"/>
</dbReference>
<feature type="compositionally biased region" description="Acidic residues" evidence="10">
    <location>
        <begin position="1139"/>
        <end position="1153"/>
    </location>
</feature>
<evidence type="ECO:0000256" key="7">
    <source>
        <dbReference type="ARBA" id="ARBA00023163"/>
    </source>
</evidence>
<evidence type="ECO:0000313" key="15">
    <source>
        <dbReference type="Ensembl" id="ENSAMXP00005045439.1"/>
    </source>
</evidence>
<evidence type="ECO:0000256" key="10">
    <source>
        <dbReference type="SAM" id="MobiDB-lite"/>
    </source>
</evidence>
<feature type="region of interest" description="Disordered" evidence="10">
    <location>
        <begin position="176"/>
        <end position="212"/>
    </location>
</feature>
<evidence type="ECO:0000256" key="9">
    <source>
        <dbReference type="PROSITE-ProRule" id="PRU00035"/>
    </source>
</evidence>
<dbReference type="InterPro" id="IPR037259">
    <property type="entry name" value="BRK_sf"/>
</dbReference>
<feature type="region of interest" description="Disordered" evidence="10">
    <location>
        <begin position="1135"/>
        <end position="1208"/>
    </location>
</feature>
<dbReference type="Pfam" id="PF14619">
    <property type="entry name" value="SnAC"/>
    <property type="match status" value="1"/>
</dbReference>
<protein>
    <submittedName>
        <fullName evidence="15">SWI/SNF related, matrix associated, actin dependent regulator of chromatin, subfamily a, member 2</fullName>
    </submittedName>
</protein>
<dbReference type="SMART" id="SM00951">
    <property type="entry name" value="QLQ"/>
    <property type="match status" value="1"/>
</dbReference>
<dbReference type="GO" id="GO:0042393">
    <property type="term" value="F:histone binding"/>
    <property type="evidence" value="ECO:0007669"/>
    <property type="project" value="InterPro"/>
</dbReference>
<feature type="compositionally biased region" description="Low complexity" evidence="10">
    <location>
        <begin position="79"/>
        <end position="89"/>
    </location>
</feature>
<evidence type="ECO:0000256" key="1">
    <source>
        <dbReference type="ARBA" id="ARBA00004123"/>
    </source>
</evidence>
<dbReference type="SMART" id="SM01314">
    <property type="entry name" value="SnAC"/>
    <property type="match status" value="1"/>
</dbReference>
<keyword evidence="6" id="KW-0010">Activator</keyword>
<dbReference type="SMART" id="SM00592">
    <property type="entry name" value="BRK"/>
    <property type="match status" value="1"/>
</dbReference>
<dbReference type="GO" id="GO:0016787">
    <property type="term" value="F:hydrolase activity"/>
    <property type="evidence" value="ECO:0007669"/>
    <property type="project" value="UniProtKB-KW"/>
</dbReference>
<keyword evidence="4" id="KW-0805">Transcription regulation</keyword>
<dbReference type="PRINTS" id="PR00503">
    <property type="entry name" value="BROMODOMAIN"/>
</dbReference>
<feature type="compositionally biased region" description="Basic residues" evidence="10">
    <location>
        <begin position="429"/>
        <end position="438"/>
    </location>
</feature>
<dbReference type="SMART" id="SM00487">
    <property type="entry name" value="DEXDc"/>
    <property type="match status" value="1"/>
</dbReference>
<feature type="domain" description="Helicase ATP-binding" evidence="12">
    <location>
        <begin position="582"/>
        <end position="747"/>
    </location>
</feature>
<evidence type="ECO:0000256" key="4">
    <source>
        <dbReference type="ARBA" id="ARBA00023015"/>
    </source>
</evidence>
<dbReference type="InterPro" id="IPR036427">
    <property type="entry name" value="Bromodomain-like_sf"/>
</dbReference>
<dbReference type="Proteomes" id="UP000694621">
    <property type="component" value="Unplaced"/>
</dbReference>
<dbReference type="Gene3D" id="1.20.920.10">
    <property type="entry name" value="Bromodomain-like"/>
    <property type="match status" value="1"/>
</dbReference>
<dbReference type="InterPro" id="IPR000330">
    <property type="entry name" value="SNF2_N"/>
</dbReference>
<feature type="compositionally biased region" description="Basic residues" evidence="10">
    <location>
        <begin position="1176"/>
        <end position="1185"/>
    </location>
</feature>
<dbReference type="Pfam" id="PF00176">
    <property type="entry name" value="SNF2-rel_dom"/>
    <property type="match status" value="1"/>
</dbReference>
<name>A0A8B9L1E5_ASTMX</name>
<feature type="compositionally biased region" description="Basic and acidic residues" evidence="10">
    <location>
        <begin position="1166"/>
        <end position="1175"/>
    </location>
</feature>
<dbReference type="GO" id="GO:0005524">
    <property type="term" value="F:ATP binding"/>
    <property type="evidence" value="ECO:0007669"/>
    <property type="project" value="InterPro"/>
</dbReference>
<feature type="domain" description="HSA" evidence="13">
    <location>
        <begin position="310"/>
        <end position="382"/>
    </location>
</feature>
<dbReference type="Pfam" id="PF07529">
    <property type="entry name" value="HSA"/>
    <property type="match status" value="1"/>
</dbReference>
<dbReference type="InterPro" id="IPR006576">
    <property type="entry name" value="BRK_domain"/>
</dbReference>
<evidence type="ECO:0000256" key="5">
    <source>
        <dbReference type="ARBA" id="ARBA00023117"/>
    </source>
</evidence>
<keyword evidence="7" id="KW-0804">Transcription</keyword>
<dbReference type="FunFam" id="3.40.50.10810:FF:000008">
    <property type="entry name" value="Chromatin structure-remodeling complex subunit snf21"/>
    <property type="match status" value="1"/>
</dbReference>
<dbReference type="PROSITE" id="PS51204">
    <property type="entry name" value="HSA"/>
    <property type="match status" value="1"/>
</dbReference>
<feature type="region of interest" description="Disordered" evidence="10">
    <location>
        <begin position="992"/>
        <end position="1029"/>
    </location>
</feature>
<dbReference type="InterPro" id="IPR018359">
    <property type="entry name" value="Bromodomain_CS"/>
</dbReference>
<sequence length="1235" mass="141605">MEGMQDKGMGEDMHYGQMKGVGMRSLHSGMGPPQSPMDQHSQGYLSPHPSPMGPVPEHVSSPMSGGGPTPPQMPQAQSGPMMQMDPQGMGQQGRGHSAFSPVQLQQLRAQILAYKILGRGQPLPENLQLAVQGKRSLPTMQQQPVNSSPYNRPPGATLCNILAADLCIHHVFKGQGAEAPSGPQKLPVPAPSGRPSPAPPQASTPQQGPGLDPVELLQEREYRLQARIAHRIQELENLPGSLPPDLRTKATVELKALRLLNFQRQLRQDVVACMRRDTTLETALNSKAYKRSKRQTLREARMTEKLEKQQKIEQERKRRQKHQEYLNSILQHAKDFKEYHRSISGKIQKLSKAVATWHTNTEREQKKETERIEKERMRRLMAEDEEGYRKLIDQKKDKRLAYLLQQTDEYVANLTTLVYEHKAAQAAKEKKKRKKKKKKEEGDAEGLGVIGPDGEPIDESSQMSELPVKVIQTETGKVLQGTDAPKSSQLEAWLEMNPGAESEEKKIIDPNSDEVSETAAKHIIESAKQDVDDEYSVQAGETSSQSYYGVAHAVIEKVEKQSTLLINGTLKHYQIQGLEWMVSLYNNNLNGILADEMGLGKTIQTIALITYLMEHKRLNGPYLIIVPLSTLSNWVYELDKWAPSIVKIAYKGTPSMRRSLVPQLRSGKFNVLITTYEYIIKDKQILAKIRWKYMIVDEGHRMKNHHCKLTQVLNTHYVAPRRLLLTGTPLQNKLPELWALLNFLLPTIFKSCSTFEQWFNAPFAMTGERVDLNEEETILIIRRLHKVLRPFLLRRLKKEVESQLPEKVEYVIKCDMSAIQKVLYRHMQGKGILLTDGSEKDKKVKTRKLKQKCFTMFRPDILSFFFVHFVYLQNQEEDEVPDDETLNQMIARNEDEFELFMRMDLDRRREDARNPKRKPRLMEEDELPSWIIKDDAEVERLTCEEEEEKMFGRGSRHRRDVDYSDAMTEKQWLRAIEDGNLEEMEEEIRLKKRKRRRHVDKGPRREEGEKAKKKRGRPPAEKLSPNPPRLTKQMAAIIETVINYRDGSGRQLSEVFVQLPSRKELPEYYELIRKPVDFKKIKERVRSHKYRSLGDLEKDVMLLCHNAQTYNLEGSQIYEDSIVLQSVFKSARQKIAKEESEDDSNDDDDDESETESKSVKVKIRLSKREERSQDKGKKRPSRAKAKPVVSDDDSDEEQEENVSSTTSGSIFSKLTLGCAILFQQNNAHPQTAAVS</sequence>
<feature type="domain" description="QLQ" evidence="14">
    <location>
        <begin position="98"/>
        <end position="133"/>
    </location>
</feature>
<dbReference type="PROSITE" id="PS50014">
    <property type="entry name" value="BROMODOMAIN_2"/>
    <property type="match status" value="1"/>
</dbReference>
<dbReference type="Pfam" id="PF08880">
    <property type="entry name" value="QLQ"/>
    <property type="match status" value="1"/>
</dbReference>
<dbReference type="PANTHER" id="PTHR10799">
    <property type="entry name" value="SNF2/RAD54 HELICASE FAMILY"/>
    <property type="match status" value="1"/>
</dbReference>
<dbReference type="CDD" id="cd05516">
    <property type="entry name" value="Bromo_SNF2L2"/>
    <property type="match status" value="1"/>
</dbReference>
<dbReference type="GO" id="GO:0016514">
    <property type="term" value="C:SWI/SNF complex"/>
    <property type="evidence" value="ECO:0007669"/>
    <property type="project" value="UniProtKB-ARBA"/>
</dbReference>
<dbReference type="Gene3D" id="1.20.5.170">
    <property type="match status" value="1"/>
</dbReference>
<dbReference type="InterPro" id="IPR038718">
    <property type="entry name" value="SNF2-like_sf"/>
</dbReference>
<dbReference type="PROSITE" id="PS51192">
    <property type="entry name" value="HELICASE_ATP_BIND_1"/>
    <property type="match status" value="1"/>
</dbReference>
<keyword evidence="5 9" id="KW-0103">Bromodomain</keyword>
<dbReference type="SUPFAM" id="SSF52540">
    <property type="entry name" value="P-loop containing nucleoside triphosphate hydrolases"/>
    <property type="match status" value="1"/>
</dbReference>
<reference evidence="15" key="1">
    <citation type="submission" date="2025-08" db="UniProtKB">
        <authorList>
            <consortium name="Ensembl"/>
        </authorList>
    </citation>
    <scope>IDENTIFICATION</scope>
</reference>
<dbReference type="InterPro" id="IPR001487">
    <property type="entry name" value="Bromodomain"/>
</dbReference>
<dbReference type="SMART" id="SM00297">
    <property type="entry name" value="BROMO"/>
    <property type="match status" value="1"/>
</dbReference>
<dbReference type="SUPFAM" id="SSF47370">
    <property type="entry name" value="Bromodomain"/>
    <property type="match status" value="1"/>
</dbReference>
<dbReference type="Gene3D" id="3.40.5.120">
    <property type="match status" value="1"/>
</dbReference>
<feature type="compositionally biased region" description="Pro residues" evidence="10">
    <location>
        <begin position="186"/>
        <end position="202"/>
    </location>
</feature>
<dbReference type="Ensembl" id="ENSAMXT00005049384.1">
    <property type="protein sequence ID" value="ENSAMXP00005045439.1"/>
    <property type="gene ID" value="ENSAMXG00005020844.1"/>
</dbReference>
<evidence type="ECO:0000259" key="13">
    <source>
        <dbReference type="PROSITE" id="PS51204"/>
    </source>
</evidence>
<feature type="compositionally biased region" description="Acidic residues" evidence="10">
    <location>
        <begin position="1190"/>
        <end position="1200"/>
    </location>
</feature>
<dbReference type="InterPro" id="IPR014012">
    <property type="entry name" value="HSA_dom"/>
</dbReference>
<evidence type="ECO:0000256" key="2">
    <source>
        <dbReference type="ARBA" id="ARBA00007025"/>
    </source>
</evidence>
<feature type="region of interest" description="Disordered" evidence="10">
    <location>
        <begin position="22"/>
        <end position="98"/>
    </location>
</feature>
<dbReference type="AlphaFoldDB" id="A0A8B9L1E5"/>
<evidence type="ECO:0000313" key="16">
    <source>
        <dbReference type="Proteomes" id="UP000694621"/>
    </source>
</evidence>